<gene>
    <name evidence="8" type="ORF">BDA99DRAFT_436531</name>
</gene>
<keyword evidence="6" id="KW-0012">Acyltransferase</keyword>
<name>A0AAD5KGZ1_9FUNG</name>
<reference evidence="8" key="2">
    <citation type="submission" date="2023-02" db="EMBL/GenBank/DDBJ databases">
        <authorList>
            <consortium name="DOE Joint Genome Institute"/>
            <person name="Mondo S.J."/>
            <person name="Chang Y."/>
            <person name="Wang Y."/>
            <person name="Ahrendt S."/>
            <person name="Andreopoulos W."/>
            <person name="Barry K."/>
            <person name="Beard J."/>
            <person name="Benny G.L."/>
            <person name="Blankenship S."/>
            <person name="Bonito G."/>
            <person name="Cuomo C."/>
            <person name="Desiro A."/>
            <person name="Gervers K.A."/>
            <person name="Hundley H."/>
            <person name="Kuo A."/>
            <person name="LaButti K."/>
            <person name="Lang B.F."/>
            <person name="Lipzen A."/>
            <person name="O'Donnell K."/>
            <person name="Pangilinan J."/>
            <person name="Reynolds N."/>
            <person name="Sandor L."/>
            <person name="Smith M.W."/>
            <person name="Tsang A."/>
            <person name="Grigoriev I.V."/>
            <person name="Stajich J.E."/>
            <person name="Spatafora J.W."/>
        </authorList>
    </citation>
    <scope>NUCLEOTIDE SEQUENCE</scope>
    <source>
        <strain evidence="8">RSA 2281</strain>
    </source>
</reference>
<feature type="transmembrane region" description="Helical" evidence="7">
    <location>
        <begin position="412"/>
        <end position="432"/>
    </location>
</feature>
<keyword evidence="4 7" id="KW-1133">Transmembrane helix</keyword>
<comment type="caution">
    <text evidence="8">The sequence shown here is derived from an EMBL/GenBank/DDBJ whole genome shotgun (WGS) entry which is preliminary data.</text>
</comment>
<reference evidence="8" key="1">
    <citation type="journal article" date="2022" name="IScience">
        <title>Evolution of zygomycete secretomes and the origins of terrestrial fungal ecologies.</title>
        <authorList>
            <person name="Chang Y."/>
            <person name="Wang Y."/>
            <person name="Mondo S."/>
            <person name="Ahrendt S."/>
            <person name="Andreopoulos W."/>
            <person name="Barry K."/>
            <person name="Beard J."/>
            <person name="Benny G.L."/>
            <person name="Blankenship S."/>
            <person name="Bonito G."/>
            <person name="Cuomo C."/>
            <person name="Desiro A."/>
            <person name="Gervers K.A."/>
            <person name="Hundley H."/>
            <person name="Kuo A."/>
            <person name="LaButti K."/>
            <person name="Lang B.F."/>
            <person name="Lipzen A."/>
            <person name="O'Donnell K."/>
            <person name="Pangilinan J."/>
            <person name="Reynolds N."/>
            <person name="Sandor L."/>
            <person name="Smith M.E."/>
            <person name="Tsang A."/>
            <person name="Grigoriev I.V."/>
            <person name="Stajich J.E."/>
            <person name="Spatafora J.W."/>
        </authorList>
    </citation>
    <scope>NUCLEOTIDE SEQUENCE</scope>
    <source>
        <strain evidence="8">RSA 2281</strain>
    </source>
</reference>
<dbReference type="InterPro" id="IPR004299">
    <property type="entry name" value="MBOAT_fam"/>
</dbReference>
<keyword evidence="9" id="KW-1185">Reference proteome</keyword>
<evidence type="ECO:0000256" key="4">
    <source>
        <dbReference type="ARBA" id="ARBA00022989"/>
    </source>
</evidence>
<sequence length="496" mass="57495">MASRLGDQISADHLKLVFCVISSYPLALIYRTLPAKYPIFRHIFSIIYAIFTMGLVLKFYEGTIHIGLTALFTYIFMKWYRGNNGAYINFVIVMLSLSICHIDRKIKGYEGSSKLDYSGPLMVAIIKLSSFGFNITDGRSNNATTAYNERMKIVHYPSLIEFFGWICFFGGFLVGPTSEYMDYYRYTNTFFISKERYISPYAATLRQITLGIIAAIVMILVGHTYNYSRMLDDTFLNIPLYKKLVFLNVVGLVERCKFSCIWLLAEGGCVLSGFGYNGIKQQEDGTQKHQWDRLRNVDWIACETAQSFKDLSNGWNVSTNNWLRHYVYNRVTPPGTKPTSRTLAITYITSALWHGFYPGYYALFIPFGMFQSLSRRIRRTIRPFFVINSSEGTSSPTSPSMLRVVWKKTYDFMGYLISMTLIAILVVPFELLHFSRIRKVWSSIYYLHIWGYMLTWIILGVIESVLFSMQQKQRKQQEVLDNQMNHKLKELKQKTL</sequence>
<dbReference type="GO" id="GO:0003841">
    <property type="term" value="F:1-acylglycerol-3-phosphate O-acyltransferase activity"/>
    <property type="evidence" value="ECO:0007669"/>
    <property type="project" value="TreeGrafter"/>
</dbReference>
<evidence type="ECO:0000313" key="8">
    <source>
        <dbReference type="EMBL" id="KAI9266575.1"/>
    </source>
</evidence>
<comment type="subcellular location">
    <subcellularLocation>
        <location evidence="1">Membrane</location>
        <topology evidence="1">Multi-pass membrane protein</topology>
    </subcellularLocation>
</comment>
<keyword evidence="3 7" id="KW-0812">Transmembrane</keyword>
<accession>A0AAD5KGZ1</accession>
<organism evidence="8 9">
    <name type="scientific">Phascolomyces articulosus</name>
    <dbReference type="NCBI Taxonomy" id="60185"/>
    <lineage>
        <taxon>Eukaryota</taxon>
        <taxon>Fungi</taxon>
        <taxon>Fungi incertae sedis</taxon>
        <taxon>Mucoromycota</taxon>
        <taxon>Mucoromycotina</taxon>
        <taxon>Mucoromycetes</taxon>
        <taxon>Mucorales</taxon>
        <taxon>Lichtheimiaceae</taxon>
        <taxon>Phascolomyces</taxon>
    </lineage>
</organism>
<dbReference type="EMBL" id="JAIXMP010000010">
    <property type="protein sequence ID" value="KAI9266575.1"/>
    <property type="molecule type" value="Genomic_DNA"/>
</dbReference>
<proteinExistence type="predicted"/>
<feature type="transmembrane region" description="Helical" evidence="7">
    <location>
        <begin position="153"/>
        <end position="175"/>
    </location>
</feature>
<dbReference type="GO" id="GO:0030258">
    <property type="term" value="P:lipid modification"/>
    <property type="evidence" value="ECO:0007669"/>
    <property type="project" value="TreeGrafter"/>
</dbReference>
<evidence type="ECO:0000256" key="3">
    <source>
        <dbReference type="ARBA" id="ARBA00022692"/>
    </source>
</evidence>
<dbReference type="GO" id="GO:0005783">
    <property type="term" value="C:endoplasmic reticulum"/>
    <property type="evidence" value="ECO:0007669"/>
    <property type="project" value="TreeGrafter"/>
</dbReference>
<feature type="transmembrane region" description="Helical" evidence="7">
    <location>
        <begin position="203"/>
        <end position="225"/>
    </location>
</feature>
<dbReference type="Pfam" id="PF03062">
    <property type="entry name" value="MBOAT"/>
    <property type="match status" value="1"/>
</dbReference>
<dbReference type="GO" id="GO:0046474">
    <property type="term" value="P:glycerophospholipid biosynthetic process"/>
    <property type="evidence" value="ECO:0007669"/>
    <property type="project" value="TreeGrafter"/>
</dbReference>
<dbReference type="GO" id="GO:0016020">
    <property type="term" value="C:membrane"/>
    <property type="evidence" value="ECO:0007669"/>
    <property type="project" value="UniProtKB-SubCell"/>
</dbReference>
<dbReference type="AlphaFoldDB" id="A0AAD5KGZ1"/>
<dbReference type="Proteomes" id="UP001209540">
    <property type="component" value="Unassembled WGS sequence"/>
</dbReference>
<evidence type="ECO:0000313" key="9">
    <source>
        <dbReference type="Proteomes" id="UP001209540"/>
    </source>
</evidence>
<keyword evidence="5 7" id="KW-0472">Membrane</keyword>
<evidence type="ECO:0000256" key="6">
    <source>
        <dbReference type="ARBA" id="ARBA00023315"/>
    </source>
</evidence>
<evidence type="ECO:0000256" key="2">
    <source>
        <dbReference type="ARBA" id="ARBA00022679"/>
    </source>
</evidence>
<feature type="transmembrane region" description="Helical" evidence="7">
    <location>
        <begin position="12"/>
        <end position="33"/>
    </location>
</feature>
<evidence type="ECO:0000256" key="7">
    <source>
        <dbReference type="SAM" id="Phobius"/>
    </source>
</evidence>
<evidence type="ECO:0000256" key="1">
    <source>
        <dbReference type="ARBA" id="ARBA00004141"/>
    </source>
</evidence>
<feature type="transmembrane region" description="Helical" evidence="7">
    <location>
        <begin position="115"/>
        <end position="133"/>
    </location>
</feature>
<dbReference type="InterPro" id="IPR049941">
    <property type="entry name" value="LPLAT_7/PORCN-like"/>
</dbReference>
<protein>
    <submittedName>
        <fullName evidence="8">MBOAT, membrane-bound O-acyltransferase family-domain-containing protein</fullName>
    </submittedName>
</protein>
<evidence type="ECO:0000256" key="5">
    <source>
        <dbReference type="ARBA" id="ARBA00023136"/>
    </source>
</evidence>
<dbReference type="GO" id="GO:0047184">
    <property type="term" value="F:1-acylglycerophosphocholine O-acyltransferase activity"/>
    <property type="evidence" value="ECO:0007669"/>
    <property type="project" value="TreeGrafter"/>
</dbReference>
<dbReference type="PANTHER" id="PTHR13906">
    <property type="entry name" value="PORCUPINE"/>
    <property type="match status" value="1"/>
</dbReference>
<dbReference type="PANTHER" id="PTHR13906:SF4">
    <property type="entry name" value="LYSOPHOSPHOLIPID ACYLTRANSFERASE 6"/>
    <property type="match status" value="1"/>
</dbReference>
<feature type="transmembrane region" description="Helical" evidence="7">
    <location>
        <begin position="86"/>
        <end position="103"/>
    </location>
</feature>
<feature type="transmembrane region" description="Helical" evidence="7">
    <location>
        <begin position="444"/>
        <end position="467"/>
    </location>
</feature>
<keyword evidence="2" id="KW-0808">Transferase</keyword>